<dbReference type="Proteomes" id="UP000613030">
    <property type="component" value="Unassembled WGS sequence"/>
</dbReference>
<reference evidence="2 3" key="1">
    <citation type="submission" date="2021-01" db="EMBL/GenBank/DDBJ databases">
        <title>Chryseolinea sp. Jin1 Genome sequencing and assembly.</title>
        <authorList>
            <person name="Kim I."/>
        </authorList>
    </citation>
    <scope>NUCLEOTIDE SEQUENCE [LARGE SCALE GENOMIC DNA]</scope>
    <source>
        <strain evidence="2 3">Jin1</strain>
    </source>
</reference>
<comment type="caution">
    <text evidence="2">The sequence shown here is derived from an EMBL/GenBank/DDBJ whole genome shotgun (WGS) entry which is preliminary data.</text>
</comment>
<evidence type="ECO:0000313" key="3">
    <source>
        <dbReference type="Proteomes" id="UP000613030"/>
    </source>
</evidence>
<dbReference type="RefSeq" id="WP_202012306.1">
    <property type="nucleotide sequence ID" value="NZ_JAERRB010000006.1"/>
</dbReference>
<evidence type="ECO:0000256" key="1">
    <source>
        <dbReference type="SAM" id="Phobius"/>
    </source>
</evidence>
<organism evidence="2 3">
    <name type="scientific">Chryseolinea lacunae</name>
    <dbReference type="NCBI Taxonomy" id="2801331"/>
    <lineage>
        <taxon>Bacteria</taxon>
        <taxon>Pseudomonadati</taxon>
        <taxon>Bacteroidota</taxon>
        <taxon>Cytophagia</taxon>
        <taxon>Cytophagales</taxon>
        <taxon>Fulvivirgaceae</taxon>
        <taxon>Chryseolinea</taxon>
    </lineage>
</organism>
<dbReference type="EMBL" id="JAERRB010000006">
    <property type="protein sequence ID" value="MBL0743193.1"/>
    <property type="molecule type" value="Genomic_DNA"/>
</dbReference>
<accession>A0ABS1KUP0</accession>
<protein>
    <submittedName>
        <fullName evidence="2">Uncharacterized protein</fullName>
    </submittedName>
</protein>
<keyword evidence="1" id="KW-0472">Membrane</keyword>
<keyword evidence="1" id="KW-0812">Transmembrane</keyword>
<keyword evidence="1" id="KW-1133">Transmembrane helix</keyword>
<feature type="transmembrane region" description="Helical" evidence="1">
    <location>
        <begin position="41"/>
        <end position="58"/>
    </location>
</feature>
<gene>
    <name evidence="2" type="ORF">JI741_18320</name>
</gene>
<keyword evidence="3" id="KW-1185">Reference proteome</keyword>
<sequence>MTQPTRTTRREAQLTRRFPILTVIPDGERLHFAKMAGRHPMVWGTGLLVFFLLLPLQARGIGLAQHFLEGMYQHATVMLVMLVFNTPLLWVMTAMQAFVIKRMIGRRTNVMTEGE</sequence>
<feature type="transmembrane region" description="Helical" evidence="1">
    <location>
        <begin position="78"/>
        <end position="100"/>
    </location>
</feature>
<evidence type="ECO:0000313" key="2">
    <source>
        <dbReference type="EMBL" id="MBL0743193.1"/>
    </source>
</evidence>
<name>A0ABS1KUP0_9BACT</name>
<proteinExistence type="predicted"/>